<dbReference type="Gene3D" id="3.60.20.10">
    <property type="entry name" value="Glutamine Phosphoribosylpyrophosphate, subunit 1, domain 1"/>
    <property type="match status" value="1"/>
</dbReference>
<evidence type="ECO:0000256" key="1">
    <source>
        <dbReference type="ARBA" id="ARBA00005752"/>
    </source>
</evidence>
<dbReference type="InterPro" id="IPR051786">
    <property type="entry name" value="ASN_synthetase/amidase"/>
</dbReference>
<reference evidence="6" key="1">
    <citation type="submission" date="2018-05" db="EMBL/GenBank/DDBJ databases">
        <authorList>
            <person name="Lanie J.A."/>
            <person name="Ng W.-L."/>
            <person name="Kazmierczak K.M."/>
            <person name="Andrzejewski T.M."/>
            <person name="Davidsen T.M."/>
            <person name="Wayne K.J."/>
            <person name="Tettelin H."/>
            <person name="Glass J.I."/>
            <person name="Rusch D."/>
            <person name="Podicherti R."/>
            <person name="Tsui H.-C.T."/>
            <person name="Winkler M.E."/>
        </authorList>
    </citation>
    <scope>NUCLEOTIDE SEQUENCE</scope>
</reference>
<evidence type="ECO:0000256" key="2">
    <source>
        <dbReference type="ARBA" id="ARBA00022741"/>
    </source>
</evidence>
<name>A0A381RFH3_9ZZZZ</name>
<dbReference type="SUPFAM" id="SSF56235">
    <property type="entry name" value="N-terminal nucleophile aminohydrolases (Ntn hydrolases)"/>
    <property type="match status" value="1"/>
</dbReference>
<dbReference type="Pfam" id="PF13522">
    <property type="entry name" value="GATase_6"/>
    <property type="match status" value="1"/>
</dbReference>
<keyword evidence="3" id="KW-0067">ATP-binding</keyword>
<dbReference type="GO" id="GO:0006529">
    <property type="term" value="P:asparagine biosynthetic process"/>
    <property type="evidence" value="ECO:0007669"/>
    <property type="project" value="InterPro"/>
</dbReference>
<evidence type="ECO:0000259" key="5">
    <source>
        <dbReference type="PROSITE" id="PS51278"/>
    </source>
</evidence>
<dbReference type="CDD" id="cd01991">
    <property type="entry name" value="Asn_synthase_B_C"/>
    <property type="match status" value="1"/>
</dbReference>
<dbReference type="EMBL" id="UINC01001896">
    <property type="protein sequence ID" value="SUZ90460.1"/>
    <property type="molecule type" value="Genomic_DNA"/>
</dbReference>
<dbReference type="NCBIfam" id="TIGR01536">
    <property type="entry name" value="asn_synth_AEB"/>
    <property type="match status" value="1"/>
</dbReference>
<feature type="non-terminal residue" evidence="6">
    <location>
        <position position="1"/>
    </location>
</feature>
<proteinExistence type="inferred from homology"/>
<keyword evidence="2" id="KW-0547">Nucleotide-binding</keyword>
<dbReference type="Gene3D" id="3.40.50.620">
    <property type="entry name" value="HUPs"/>
    <property type="match status" value="1"/>
</dbReference>
<dbReference type="PIRSF" id="PIRSF001589">
    <property type="entry name" value="Asn_synthetase_glu-h"/>
    <property type="match status" value="1"/>
</dbReference>
<dbReference type="GO" id="GO:0005524">
    <property type="term" value="F:ATP binding"/>
    <property type="evidence" value="ECO:0007669"/>
    <property type="project" value="UniProtKB-KW"/>
</dbReference>
<evidence type="ECO:0000256" key="3">
    <source>
        <dbReference type="ARBA" id="ARBA00022840"/>
    </source>
</evidence>
<dbReference type="InterPro" id="IPR017932">
    <property type="entry name" value="GATase_2_dom"/>
</dbReference>
<evidence type="ECO:0000256" key="4">
    <source>
        <dbReference type="ARBA" id="ARBA00022962"/>
    </source>
</evidence>
<dbReference type="GO" id="GO:0004066">
    <property type="term" value="F:asparagine synthase (glutamine-hydrolyzing) activity"/>
    <property type="evidence" value="ECO:0007669"/>
    <property type="project" value="InterPro"/>
</dbReference>
<feature type="domain" description="Glutamine amidotransferase type-2" evidence="5">
    <location>
        <begin position="1"/>
        <end position="210"/>
    </location>
</feature>
<dbReference type="PROSITE" id="PS51278">
    <property type="entry name" value="GATASE_TYPE_2"/>
    <property type="match status" value="1"/>
</dbReference>
<dbReference type="Pfam" id="PF00733">
    <property type="entry name" value="Asn_synthase"/>
    <property type="match status" value="1"/>
</dbReference>
<dbReference type="PANTHER" id="PTHR43284">
    <property type="entry name" value="ASPARAGINE SYNTHETASE (GLUTAMINE-HYDROLYZING)"/>
    <property type="match status" value="1"/>
</dbReference>
<keyword evidence="4" id="KW-0315">Glutamine amidotransferase</keyword>
<organism evidence="6">
    <name type="scientific">marine metagenome</name>
    <dbReference type="NCBI Taxonomy" id="408172"/>
    <lineage>
        <taxon>unclassified sequences</taxon>
        <taxon>metagenomes</taxon>
        <taxon>ecological metagenomes</taxon>
    </lineage>
</organism>
<dbReference type="InterPro" id="IPR006426">
    <property type="entry name" value="Asn_synth_AEB"/>
</dbReference>
<dbReference type="CDD" id="cd00712">
    <property type="entry name" value="AsnB"/>
    <property type="match status" value="1"/>
</dbReference>
<protein>
    <recommendedName>
        <fullName evidence="5">Glutamine amidotransferase type-2 domain-containing protein</fullName>
    </recommendedName>
</protein>
<dbReference type="InterPro" id="IPR033738">
    <property type="entry name" value="AsnB_N"/>
</dbReference>
<sequence>VDFSRRPVAVEDVRKMTDAIAHRGPDGEGQYVEGAVGLGHRRLAIIDLSAHGNQPMSNEAGDVVIVHNGEVYNFQQLRGELESCGYKFHSQTDTEVILRAYEEWGSDCVQRFNGMFAFAIYDQRPSSEGGKLFLARDRYGIKPLYYRTGAPGLLFASEIKGLLEYPGVSAQVCWKALSEYFTFQNIFSDATLFDGVQLLPPGCILSVDVASGCVTRSRYWDYQFSTEGATLSIDEAAEELYRLFERAVVRQLVSDVPVGAYLSGGMDSGSITAVAARNIPRMRTFTAGFDLSSATGLELGFDERPAAEMMANRFKTEHYEMVMHAGDMEQVLPELIWHLEDPRVGQSYPNYYIARLASRFVKVVLSGGGGDELFAGYPWRYYRGLRGGSIDTYYDDYYDYWQRLVPDRDRASFFNESTYREVREHEPREAFAQVFENRSLPDGSVEDMVNASLYFESKTFLHGLFVVEDKLSMAHSLEARVPFMDNDLVDFALRLPPSMKLNDLESAPQVDEDDVSKGGHRNADGKVVLRQAMMRLLPSEISSGRKRGFSAPDASWFAGESIEYVRRLLCDSDARINEYLNPEYVQRIVREHSQGAVNHRLLIWSLLSFEWWCRQFLDGGRTRV</sequence>
<comment type="similarity">
    <text evidence="1">Belongs to the asparagine synthetase family.</text>
</comment>
<gene>
    <name evidence="6" type="ORF">METZ01_LOCUS43314</name>
</gene>
<evidence type="ECO:0000313" key="6">
    <source>
        <dbReference type="EMBL" id="SUZ90460.1"/>
    </source>
</evidence>
<dbReference type="InterPro" id="IPR014729">
    <property type="entry name" value="Rossmann-like_a/b/a_fold"/>
</dbReference>
<dbReference type="GO" id="GO:0005829">
    <property type="term" value="C:cytosol"/>
    <property type="evidence" value="ECO:0007669"/>
    <property type="project" value="TreeGrafter"/>
</dbReference>
<dbReference type="PANTHER" id="PTHR43284:SF1">
    <property type="entry name" value="ASPARAGINE SYNTHETASE"/>
    <property type="match status" value="1"/>
</dbReference>
<dbReference type="InterPro" id="IPR001962">
    <property type="entry name" value="Asn_synthase"/>
</dbReference>
<dbReference type="SUPFAM" id="SSF52402">
    <property type="entry name" value="Adenine nucleotide alpha hydrolases-like"/>
    <property type="match status" value="1"/>
</dbReference>
<dbReference type="AlphaFoldDB" id="A0A381RFH3"/>
<dbReference type="InterPro" id="IPR029055">
    <property type="entry name" value="Ntn_hydrolases_N"/>
</dbReference>
<accession>A0A381RFH3</accession>